<dbReference type="Proteomes" id="UP001497382">
    <property type="component" value="Unassembled WGS sequence"/>
</dbReference>
<organism evidence="1 2">
    <name type="scientific">Larinioides sclopetarius</name>
    <dbReference type="NCBI Taxonomy" id="280406"/>
    <lineage>
        <taxon>Eukaryota</taxon>
        <taxon>Metazoa</taxon>
        <taxon>Ecdysozoa</taxon>
        <taxon>Arthropoda</taxon>
        <taxon>Chelicerata</taxon>
        <taxon>Arachnida</taxon>
        <taxon>Araneae</taxon>
        <taxon>Araneomorphae</taxon>
        <taxon>Entelegynae</taxon>
        <taxon>Araneoidea</taxon>
        <taxon>Araneidae</taxon>
        <taxon>Larinioides</taxon>
    </lineage>
</organism>
<evidence type="ECO:0000313" key="2">
    <source>
        <dbReference type="Proteomes" id="UP001497382"/>
    </source>
</evidence>
<proteinExistence type="predicted"/>
<reference evidence="1 2" key="1">
    <citation type="submission" date="2024-04" db="EMBL/GenBank/DDBJ databases">
        <authorList>
            <person name="Rising A."/>
            <person name="Reimegard J."/>
            <person name="Sonavane S."/>
            <person name="Akerstrom W."/>
            <person name="Nylinder S."/>
            <person name="Hedman E."/>
            <person name="Kallberg Y."/>
        </authorList>
    </citation>
    <scope>NUCLEOTIDE SEQUENCE [LARGE SCALE GENOMIC DNA]</scope>
</reference>
<protein>
    <submittedName>
        <fullName evidence="1">Uncharacterized protein</fullName>
    </submittedName>
</protein>
<sequence>MSCMLTLKKKAVPGSWVFPNTCSSFQKDLDGKREVLKPRFLGPGIVSIKDASLVLLVKAGQLLQPIFILLFPKWK</sequence>
<name>A0AAV2BHG4_9ARAC</name>
<comment type="caution">
    <text evidence="1">The sequence shown here is derived from an EMBL/GenBank/DDBJ whole genome shotgun (WGS) entry which is preliminary data.</text>
</comment>
<keyword evidence="2" id="KW-1185">Reference proteome</keyword>
<dbReference type="AlphaFoldDB" id="A0AAV2BHG4"/>
<dbReference type="EMBL" id="CAXIEN010000373">
    <property type="protein sequence ID" value="CAL1295573.1"/>
    <property type="molecule type" value="Genomic_DNA"/>
</dbReference>
<gene>
    <name evidence="1" type="ORF">LARSCL_LOCUS19338</name>
</gene>
<evidence type="ECO:0000313" key="1">
    <source>
        <dbReference type="EMBL" id="CAL1295573.1"/>
    </source>
</evidence>
<accession>A0AAV2BHG4</accession>